<keyword evidence="4" id="KW-0143">Chaperone</keyword>
<evidence type="ECO:0000256" key="4">
    <source>
        <dbReference type="ARBA" id="ARBA00023186"/>
    </source>
</evidence>
<gene>
    <name evidence="5" type="ORF">APX70_07536</name>
</gene>
<dbReference type="PANTHER" id="PTHR47529:SF1">
    <property type="entry name" value="PERIPLASMIC CHAPERONE PPID"/>
    <property type="match status" value="1"/>
</dbReference>
<comment type="caution">
    <text evidence="5">The sequence shown here is derived from an EMBL/GenBank/DDBJ whole genome shotgun (WGS) entry which is preliminary data.</text>
</comment>
<dbReference type="GO" id="GO:0005886">
    <property type="term" value="C:plasma membrane"/>
    <property type="evidence" value="ECO:0007669"/>
    <property type="project" value="UniProtKB-SubCell"/>
</dbReference>
<protein>
    <submittedName>
        <fullName evidence="5">Putative Peptidyl-prolyl cis-trans isomerase D</fullName>
    </submittedName>
</protein>
<dbReference type="PANTHER" id="PTHR47529">
    <property type="entry name" value="PEPTIDYL-PROLYL CIS-TRANS ISOMERASE D"/>
    <property type="match status" value="1"/>
</dbReference>
<accession>A0A3M2ZG89</accession>
<proteinExistence type="predicted"/>
<keyword evidence="2" id="KW-1003">Cell membrane</keyword>
<evidence type="ECO:0000256" key="2">
    <source>
        <dbReference type="ARBA" id="ARBA00022475"/>
    </source>
</evidence>
<comment type="subcellular location">
    <subcellularLocation>
        <location evidence="1">Cell membrane</location>
    </subcellularLocation>
</comment>
<dbReference type="GO" id="GO:0016853">
    <property type="term" value="F:isomerase activity"/>
    <property type="evidence" value="ECO:0007669"/>
    <property type="project" value="UniProtKB-KW"/>
</dbReference>
<evidence type="ECO:0000256" key="1">
    <source>
        <dbReference type="ARBA" id="ARBA00004236"/>
    </source>
</evidence>
<name>A0A3M2ZG89_PSEYM</name>
<evidence type="ECO:0000313" key="5">
    <source>
        <dbReference type="EMBL" id="RML86955.1"/>
    </source>
</evidence>
<keyword evidence="3" id="KW-0472">Membrane</keyword>
<dbReference type="EMBL" id="RBNL01001684">
    <property type="protein sequence ID" value="RML86955.1"/>
    <property type="molecule type" value="Genomic_DNA"/>
</dbReference>
<dbReference type="Proteomes" id="UP000282378">
    <property type="component" value="Unassembled WGS sequence"/>
</dbReference>
<reference evidence="5 6" key="1">
    <citation type="submission" date="2018-08" db="EMBL/GenBank/DDBJ databases">
        <title>Recombination of ecologically and evolutionarily significant loci maintains genetic cohesion in the Pseudomonas syringae species complex.</title>
        <authorList>
            <person name="Dillon M."/>
            <person name="Thakur S."/>
            <person name="Almeida R.N.D."/>
            <person name="Weir B.S."/>
            <person name="Guttman D.S."/>
        </authorList>
    </citation>
    <scope>NUCLEOTIDE SEQUENCE [LARGE SCALE GENOMIC DNA]</scope>
    <source>
        <strain evidence="5 6">88_10</strain>
    </source>
</reference>
<evidence type="ECO:0000256" key="3">
    <source>
        <dbReference type="ARBA" id="ARBA00023136"/>
    </source>
</evidence>
<organism evidence="5 6">
    <name type="scientific">Pseudomonas syringae pv. maculicola</name>
    <dbReference type="NCBI Taxonomy" id="59511"/>
    <lineage>
        <taxon>Bacteria</taxon>
        <taxon>Pseudomonadati</taxon>
        <taxon>Pseudomonadota</taxon>
        <taxon>Gammaproteobacteria</taxon>
        <taxon>Pseudomonadales</taxon>
        <taxon>Pseudomonadaceae</taxon>
        <taxon>Pseudomonas</taxon>
    </lineage>
</organism>
<sequence>NRAVIQAAFSPEVLEEGSNSNTLELDPETVLVVRSKEHLQPQQLPLESVASSIRAQLVKEHATAAAKTKGEALLAGLRDGKIPLAAKQDGRDWKS</sequence>
<feature type="non-terminal residue" evidence="5">
    <location>
        <position position="1"/>
    </location>
</feature>
<feature type="non-terminal residue" evidence="5">
    <location>
        <position position="95"/>
    </location>
</feature>
<evidence type="ECO:0000313" key="6">
    <source>
        <dbReference type="Proteomes" id="UP000282378"/>
    </source>
</evidence>
<keyword evidence="5" id="KW-0413">Isomerase</keyword>
<dbReference type="InterPro" id="IPR052029">
    <property type="entry name" value="PpiD_chaperone"/>
</dbReference>
<dbReference type="AlphaFoldDB" id="A0A3M2ZG89"/>